<name>A0ABY9ARX8_PARCI</name>
<evidence type="ECO:0000256" key="2">
    <source>
        <dbReference type="SAM" id="Phobius"/>
    </source>
</evidence>
<gene>
    <name evidence="3" type="ORF">QRO08_03505</name>
</gene>
<dbReference type="RefSeq" id="WP_011797166.1">
    <property type="nucleotide sequence ID" value="NZ_CP023687.1"/>
</dbReference>
<feature type="compositionally biased region" description="Pro residues" evidence="1">
    <location>
        <begin position="78"/>
        <end position="94"/>
    </location>
</feature>
<evidence type="ECO:0000313" key="3">
    <source>
        <dbReference type="EMBL" id="WIY49651.1"/>
    </source>
</evidence>
<protein>
    <recommendedName>
        <fullName evidence="5">Type II secretion system protein GspC N-terminal domain-containing protein</fullName>
    </recommendedName>
</protein>
<sequence>MKRYSLHLLLCVNAALALVLLWMWVSPDGTLRNVRWQSPEPRRSDVGGLMPVLPTVGTADTRAFVAMLDRPLFSVSRRPPPPPPPPSASEPPPDNLSSARLSGVYSGGGEGGVIIQVAGKQHRLRMNDNIDGWVLKSIQDRVVSFSRGGETRTLLLPRAAVTVYSGAPLPSPGSNVGQPPVAPPSAGAANSPRRAVFGGSRAR</sequence>
<keyword evidence="2" id="KW-0472">Membrane</keyword>
<dbReference type="Gene3D" id="2.30.30.830">
    <property type="match status" value="1"/>
</dbReference>
<feature type="transmembrane region" description="Helical" evidence="2">
    <location>
        <begin position="6"/>
        <end position="25"/>
    </location>
</feature>
<proteinExistence type="predicted"/>
<dbReference type="Proteomes" id="UP001242732">
    <property type="component" value="Chromosome"/>
</dbReference>
<dbReference type="EMBL" id="CP127363">
    <property type="protein sequence ID" value="WIY49651.1"/>
    <property type="molecule type" value="Genomic_DNA"/>
</dbReference>
<keyword evidence="2" id="KW-0812">Transmembrane</keyword>
<organism evidence="3 4">
    <name type="scientific">Paracidovorax citrulli</name>
    <name type="common">Acidovorax citrulli</name>
    <dbReference type="NCBI Taxonomy" id="80869"/>
    <lineage>
        <taxon>Bacteria</taxon>
        <taxon>Pseudomonadati</taxon>
        <taxon>Pseudomonadota</taxon>
        <taxon>Betaproteobacteria</taxon>
        <taxon>Burkholderiales</taxon>
        <taxon>Comamonadaceae</taxon>
        <taxon>Paracidovorax</taxon>
    </lineage>
</organism>
<evidence type="ECO:0008006" key="5">
    <source>
        <dbReference type="Google" id="ProtNLM"/>
    </source>
</evidence>
<evidence type="ECO:0000313" key="4">
    <source>
        <dbReference type="Proteomes" id="UP001242732"/>
    </source>
</evidence>
<evidence type="ECO:0000256" key="1">
    <source>
        <dbReference type="SAM" id="MobiDB-lite"/>
    </source>
</evidence>
<keyword evidence="4" id="KW-1185">Reference proteome</keyword>
<feature type="region of interest" description="Disordered" evidence="1">
    <location>
        <begin position="75"/>
        <end position="102"/>
    </location>
</feature>
<accession>A0ABY9ARX8</accession>
<keyword evidence="2" id="KW-1133">Transmembrane helix</keyword>
<reference evidence="3 4" key="1">
    <citation type="submission" date="2023-06" db="EMBL/GenBank/DDBJ databases">
        <authorList>
            <person name="Ham H."/>
            <person name="Park D.S."/>
        </authorList>
    </citation>
    <scope>NUCLEOTIDE SEQUENCE [LARGE SCALE GENOMIC DNA]</scope>
    <source>
        <strain evidence="3 4">KACC 17005</strain>
    </source>
</reference>
<dbReference type="GeneID" id="79789123"/>
<feature type="region of interest" description="Disordered" evidence="1">
    <location>
        <begin position="168"/>
        <end position="203"/>
    </location>
</feature>